<dbReference type="GO" id="GO:0005524">
    <property type="term" value="F:ATP binding"/>
    <property type="evidence" value="ECO:0007669"/>
    <property type="project" value="UniProtKB-UniRule"/>
</dbReference>
<dbReference type="CDD" id="cd07956">
    <property type="entry name" value="Anticodon_Ia_Arg"/>
    <property type="match status" value="1"/>
</dbReference>
<dbReference type="GO" id="GO:0005737">
    <property type="term" value="C:cytoplasm"/>
    <property type="evidence" value="ECO:0007669"/>
    <property type="project" value="UniProtKB-SubCell"/>
</dbReference>
<dbReference type="Gene3D" id="3.40.50.620">
    <property type="entry name" value="HUPs"/>
    <property type="match status" value="1"/>
</dbReference>
<dbReference type="Pfam" id="PF03485">
    <property type="entry name" value="Arg_tRNA_synt_N"/>
    <property type="match status" value="1"/>
</dbReference>
<dbReference type="RefSeq" id="WP_091530379.1">
    <property type="nucleotide sequence ID" value="NZ_FOOC01000001.1"/>
</dbReference>
<keyword evidence="3 10" id="KW-0963">Cytoplasm</keyword>
<evidence type="ECO:0000259" key="12">
    <source>
        <dbReference type="SMART" id="SM00836"/>
    </source>
</evidence>
<dbReference type="OrthoDB" id="9803211at2"/>
<comment type="subcellular location">
    <subcellularLocation>
        <location evidence="1 10">Cytoplasm</location>
    </subcellularLocation>
</comment>
<evidence type="ECO:0000256" key="6">
    <source>
        <dbReference type="ARBA" id="ARBA00022840"/>
    </source>
</evidence>
<evidence type="ECO:0000256" key="7">
    <source>
        <dbReference type="ARBA" id="ARBA00022917"/>
    </source>
</evidence>
<dbReference type="NCBIfam" id="TIGR00456">
    <property type="entry name" value="argS"/>
    <property type="match status" value="1"/>
</dbReference>
<protein>
    <recommendedName>
        <fullName evidence="10">Arginine--tRNA ligase</fullName>
        <ecNumber evidence="10">6.1.1.19</ecNumber>
    </recommendedName>
    <alternativeName>
        <fullName evidence="10">Arginyl-tRNA synthetase</fullName>
        <shortName evidence="10">ArgRS</shortName>
    </alternativeName>
</protein>
<dbReference type="FunFam" id="3.30.1360.70:FF:000003">
    <property type="entry name" value="Arginine--tRNA ligase"/>
    <property type="match status" value="1"/>
</dbReference>
<dbReference type="SUPFAM" id="SSF55190">
    <property type="entry name" value="Arginyl-tRNA synthetase (ArgRS), N-terminal 'additional' domain"/>
    <property type="match status" value="1"/>
</dbReference>
<dbReference type="InterPro" id="IPR001412">
    <property type="entry name" value="aa-tRNA-synth_I_CS"/>
</dbReference>
<keyword evidence="5 10" id="KW-0547">Nucleotide-binding</keyword>
<dbReference type="CDD" id="cd00671">
    <property type="entry name" value="ArgRS_core"/>
    <property type="match status" value="1"/>
</dbReference>
<dbReference type="InterPro" id="IPR005148">
    <property type="entry name" value="Arg-tRNA-synth_N"/>
</dbReference>
<dbReference type="InterPro" id="IPR035684">
    <property type="entry name" value="ArgRS_core"/>
</dbReference>
<dbReference type="SMART" id="SM00836">
    <property type="entry name" value="DALR_1"/>
    <property type="match status" value="1"/>
</dbReference>
<dbReference type="Pfam" id="PF00750">
    <property type="entry name" value="tRNA-synt_1d"/>
    <property type="match status" value="2"/>
</dbReference>
<dbReference type="InterPro" id="IPR009080">
    <property type="entry name" value="tRNAsynth_Ia_anticodon-bd"/>
</dbReference>
<dbReference type="InterPro" id="IPR001278">
    <property type="entry name" value="Arg-tRNA-ligase"/>
</dbReference>
<accession>A0A1I2H761</accession>
<feature type="domain" description="DALR anticodon binding" evidence="12">
    <location>
        <begin position="470"/>
        <end position="592"/>
    </location>
</feature>
<dbReference type="InterPro" id="IPR036695">
    <property type="entry name" value="Arg-tRNA-synth_N_sf"/>
</dbReference>
<evidence type="ECO:0000256" key="9">
    <source>
        <dbReference type="ARBA" id="ARBA00049339"/>
    </source>
</evidence>
<proteinExistence type="inferred from homology"/>
<evidence type="ECO:0000256" key="10">
    <source>
        <dbReference type="HAMAP-Rule" id="MF_00123"/>
    </source>
</evidence>
<name>A0A1I2H761_9GAMM</name>
<dbReference type="HAMAP" id="MF_00123">
    <property type="entry name" value="Arg_tRNA_synth"/>
    <property type="match status" value="1"/>
</dbReference>
<evidence type="ECO:0000256" key="5">
    <source>
        <dbReference type="ARBA" id="ARBA00022741"/>
    </source>
</evidence>
<keyword evidence="15" id="KW-1185">Reference proteome</keyword>
<evidence type="ECO:0000256" key="11">
    <source>
        <dbReference type="RuleBase" id="RU363038"/>
    </source>
</evidence>
<dbReference type="GO" id="GO:0006420">
    <property type="term" value="P:arginyl-tRNA aminoacylation"/>
    <property type="evidence" value="ECO:0007669"/>
    <property type="project" value="UniProtKB-UniRule"/>
</dbReference>
<comment type="subunit">
    <text evidence="10">Monomer.</text>
</comment>
<evidence type="ECO:0000256" key="2">
    <source>
        <dbReference type="ARBA" id="ARBA00005594"/>
    </source>
</evidence>
<comment type="catalytic activity">
    <reaction evidence="9 10">
        <text>tRNA(Arg) + L-arginine + ATP = L-arginyl-tRNA(Arg) + AMP + diphosphate</text>
        <dbReference type="Rhea" id="RHEA:20301"/>
        <dbReference type="Rhea" id="RHEA-COMP:9658"/>
        <dbReference type="Rhea" id="RHEA-COMP:9673"/>
        <dbReference type="ChEBI" id="CHEBI:30616"/>
        <dbReference type="ChEBI" id="CHEBI:32682"/>
        <dbReference type="ChEBI" id="CHEBI:33019"/>
        <dbReference type="ChEBI" id="CHEBI:78442"/>
        <dbReference type="ChEBI" id="CHEBI:78513"/>
        <dbReference type="ChEBI" id="CHEBI:456215"/>
        <dbReference type="EC" id="6.1.1.19"/>
    </reaction>
</comment>
<gene>
    <name evidence="10" type="primary">argS</name>
    <name evidence="14" type="ORF">SAMN04488120_101237</name>
</gene>
<feature type="short sequence motif" description="'HIGH' region" evidence="10">
    <location>
        <begin position="126"/>
        <end position="136"/>
    </location>
</feature>
<keyword evidence="8 10" id="KW-0030">Aminoacyl-tRNA synthetase</keyword>
<dbReference type="PRINTS" id="PR01038">
    <property type="entry name" value="TRNASYNTHARG"/>
</dbReference>
<dbReference type="Gene3D" id="3.30.1360.70">
    <property type="entry name" value="Arginyl tRNA synthetase N-terminal domain"/>
    <property type="match status" value="1"/>
</dbReference>
<dbReference type="Gene3D" id="1.10.730.10">
    <property type="entry name" value="Isoleucyl-tRNA Synthetase, Domain 1"/>
    <property type="match status" value="1"/>
</dbReference>
<evidence type="ECO:0000259" key="13">
    <source>
        <dbReference type="SMART" id="SM01016"/>
    </source>
</evidence>
<evidence type="ECO:0000256" key="8">
    <source>
        <dbReference type="ARBA" id="ARBA00023146"/>
    </source>
</evidence>
<dbReference type="AlphaFoldDB" id="A0A1I2H761"/>
<evidence type="ECO:0000313" key="15">
    <source>
        <dbReference type="Proteomes" id="UP000199771"/>
    </source>
</evidence>
<dbReference type="STRING" id="1076937.SAMN04488120_101237"/>
<dbReference type="PANTHER" id="PTHR11956:SF5">
    <property type="entry name" value="ARGININE--TRNA LIGASE, CYTOPLASMIC"/>
    <property type="match status" value="1"/>
</dbReference>
<dbReference type="Proteomes" id="UP000199771">
    <property type="component" value="Unassembled WGS sequence"/>
</dbReference>
<keyword evidence="4 10" id="KW-0436">Ligase</keyword>
<evidence type="ECO:0000256" key="4">
    <source>
        <dbReference type="ARBA" id="ARBA00022598"/>
    </source>
</evidence>
<keyword evidence="6 10" id="KW-0067">ATP-binding</keyword>
<reference evidence="14 15" key="1">
    <citation type="submission" date="2016-10" db="EMBL/GenBank/DDBJ databases">
        <authorList>
            <person name="de Groot N.N."/>
        </authorList>
    </citation>
    <scope>NUCLEOTIDE SEQUENCE [LARGE SCALE GENOMIC DNA]</scope>
    <source>
        <strain evidence="14 15">DSM 23609</strain>
    </source>
</reference>
<dbReference type="PANTHER" id="PTHR11956">
    <property type="entry name" value="ARGINYL-TRNA SYNTHETASE"/>
    <property type="match status" value="1"/>
</dbReference>
<dbReference type="EC" id="6.1.1.19" evidence="10"/>
<evidence type="ECO:0000313" key="14">
    <source>
        <dbReference type="EMBL" id="SFF26014.1"/>
    </source>
</evidence>
<dbReference type="Pfam" id="PF05746">
    <property type="entry name" value="DALR_1"/>
    <property type="match status" value="1"/>
</dbReference>
<dbReference type="SMART" id="SM01016">
    <property type="entry name" value="Arg_tRNA_synt_N"/>
    <property type="match status" value="1"/>
</dbReference>
<sequence length="592" mass="65358">MKEHLQELLASALERVLADAGAQQAPAIQLDPTKDRKFGDFQTNLALQLAKPLGRPPRAVAEALVRALPPSPRVARVEIAGPGFINFFLADAAFQSVVADILDLGERYGRDDSGGKGRILIEFVSANPTGPMHVGHGRGAAYGDSLANLLAATGWTVWREYYINDAGRQVDVLTVSVWLRYLECCGEPVTMPRRGYPGDYLKASAQRLFDAHGRAFHVPAARVREGLPEESVAPDDASEAQLAAAKASQEAHLDALIARARALLGVHYATVQRLALDDQLAAIKSTLDAFNVRFDQWTSEKALVDGGFVARALARLKEKGLTYEKDGALWMRTQAFGDEKDRVLIKADGTATYYCNDLAYHIDKLDRGWPLLLDVWGADHHGYIARVRAAIEALTGRKDALNVQLIQFVTLSSGRMGKRSGNFVTLQDLIDEAGTDATRFFYLTRSHDQHLEFDIDLARSQSTDNPVYYVQYAHARICSVFQQLADKGGHWDAQAAKLTLHRLTNTHEKALLTLLGRYPETLQRAAASYAPHTLVFFLKDLAEALHGYYNVHRFLVEDDPELQSARLALIRATAQVIRNGLRILGVSAPEKM</sequence>
<dbReference type="InterPro" id="IPR008909">
    <property type="entry name" value="DALR_anticod-bd"/>
</dbReference>
<dbReference type="GO" id="GO:0004814">
    <property type="term" value="F:arginine-tRNA ligase activity"/>
    <property type="evidence" value="ECO:0007669"/>
    <property type="project" value="UniProtKB-UniRule"/>
</dbReference>
<dbReference type="FunFam" id="1.10.730.10:FF:000008">
    <property type="entry name" value="Arginine--tRNA ligase"/>
    <property type="match status" value="1"/>
</dbReference>
<dbReference type="SUPFAM" id="SSF47323">
    <property type="entry name" value="Anticodon-binding domain of a subclass of class I aminoacyl-tRNA synthetases"/>
    <property type="match status" value="1"/>
</dbReference>
<keyword evidence="7 10" id="KW-0648">Protein biosynthesis</keyword>
<dbReference type="EMBL" id="FOOC01000001">
    <property type="protein sequence ID" value="SFF26014.1"/>
    <property type="molecule type" value="Genomic_DNA"/>
</dbReference>
<dbReference type="SUPFAM" id="SSF52374">
    <property type="entry name" value="Nucleotidylyl transferase"/>
    <property type="match status" value="1"/>
</dbReference>
<dbReference type="InterPro" id="IPR014729">
    <property type="entry name" value="Rossmann-like_a/b/a_fold"/>
</dbReference>
<evidence type="ECO:0000256" key="1">
    <source>
        <dbReference type="ARBA" id="ARBA00004496"/>
    </source>
</evidence>
<feature type="domain" description="Arginyl tRNA synthetase N-terminal" evidence="13">
    <location>
        <begin position="3"/>
        <end position="89"/>
    </location>
</feature>
<evidence type="ECO:0000256" key="3">
    <source>
        <dbReference type="ARBA" id="ARBA00022490"/>
    </source>
</evidence>
<organism evidence="14 15">
    <name type="scientific">Fontimonas thermophila</name>
    <dbReference type="NCBI Taxonomy" id="1076937"/>
    <lineage>
        <taxon>Bacteria</taxon>
        <taxon>Pseudomonadati</taxon>
        <taxon>Pseudomonadota</taxon>
        <taxon>Gammaproteobacteria</taxon>
        <taxon>Nevskiales</taxon>
        <taxon>Nevskiaceae</taxon>
        <taxon>Fontimonas</taxon>
    </lineage>
</organism>
<dbReference type="PROSITE" id="PS00178">
    <property type="entry name" value="AA_TRNA_LIGASE_I"/>
    <property type="match status" value="1"/>
</dbReference>
<comment type="similarity">
    <text evidence="2 10 11">Belongs to the class-I aminoacyl-tRNA synthetase family.</text>
</comment>